<name>T1EUY9_HELRO</name>
<accession>T1EUY9</accession>
<protein>
    <submittedName>
        <fullName evidence="1 2">Uncharacterized protein</fullName>
    </submittedName>
</protein>
<evidence type="ECO:0000313" key="1">
    <source>
        <dbReference type="EMBL" id="ESN94308.1"/>
    </source>
</evidence>
<evidence type="ECO:0000313" key="3">
    <source>
        <dbReference type="Proteomes" id="UP000015101"/>
    </source>
</evidence>
<evidence type="ECO:0000313" key="2">
    <source>
        <dbReference type="EnsemblMetazoa" id="HelroP164125"/>
    </source>
</evidence>
<gene>
    <name evidence="2" type="primary">20200389</name>
    <name evidence="1" type="ORF">HELRODRAFT_164125</name>
</gene>
<dbReference type="CTD" id="20200389"/>
<dbReference type="EMBL" id="AMQM01001553">
    <property type="status" value="NOT_ANNOTATED_CDS"/>
    <property type="molecule type" value="Genomic_DNA"/>
</dbReference>
<proteinExistence type="predicted"/>
<dbReference type="Proteomes" id="UP000015101">
    <property type="component" value="Unassembled WGS sequence"/>
</dbReference>
<reference evidence="3" key="1">
    <citation type="submission" date="2012-12" db="EMBL/GenBank/DDBJ databases">
        <authorList>
            <person name="Hellsten U."/>
            <person name="Grimwood J."/>
            <person name="Chapman J.A."/>
            <person name="Shapiro H."/>
            <person name="Aerts A."/>
            <person name="Otillar R.P."/>
            <person name="Terry A.Y."/>
            <person name="Boore J.L."/>
            <person name="Simakov O."/>
            <person name="Marletaz F."/>
            <person name="Cho S.-J."/>
            <person name="Edsinger-Gonzales E."/>
            <person name="Havlak P."/>
            <person name="Kuo D.-H."/>
            <person name="Larsson T."/>
            <person name="Lv J."/>
            <person name="Arendt D."/>
            <person name="Savage R."/>
            <person name="Osoegawa K."/>
            <person name="de Jong P."/>
            <person name="Lindberg D.R."/>
            <person name="Seaver E.C."/>
            <person name="Weisblat D.A."/>
            <person name="Putnam N.H."/>
            <person name="Grigoriev I.V."/>
            <person name="Rokhsar D.S."/>
        </authorList>
    </citation>
    <scope>NUCLEOTIDE SEQUENCE</scope>
</reference>
<dbReference type="HOGENOM" id="CLU_1311339_0_0_1"/>
<dbReference type="EnsemblMetazoa" id="HelroT164125">
    <property type="protein sequence ID" value="HelroP164125"/>
    <property type="gene ID" value="HelroG164125"/>
</dbReference>
<dbReference type="AlphaFoldDB" id="T1EUY9"/>
<sequence length="210" mass="23734">MVTLEKKQMVLTTCMVVLAIENGMKMATASLSLLKVTDSPSFYSWRATHGDDDDLESCSQNGWYELFLKTSVEKVDNLNSLALDNVRVLAVKSELWSTWLRTVPYTSCGRRFDDSVIRVSLGLRLDRNFGLDSHIISPWAMGRSLAWDVTFPHTMAKRYISFTSVEAGTAALKVYDQKFSISMLLSMILKFFNQYASISLDQPTTLPICF</sequence>
<dbReference type="EMBL" id="KB097571">
    <property type="protein sequence ID" value="ESN94308.1"/>
    <property type="molecule type" value="Genomic_DNA"/>
</dbReference>
<dbReference type="InParanoid" id="T1EUY9"/>
<keyword evidence="3" id="KW-1185">Reference proteome</keyword>
<reference evidence="2" key="3">
    <citation type="submission" date="2015-06" db="UniProtKB">
        <authorList>
            <consortium name="EnsemblMetazoa"/>
        </authorList>
    </citation>
    <scope>IDENTIFICATION</scope>
</reference>
<organism evidence="2 3">
    <name type="scientific">Helobdella robusta</name>
    <name type="common">Californian leech</name>
    <dbReference type="NCBI Taxonomy" id="6412"/>
    <lineage>
        <taxon>Eukaryota</taxon>
        <taxon>Metazoa</taxon>
        <taxon>Spiralia</taxon>
        <taxon>Lophotrochozoa</taxon>
        <taxon>Annelida</taxon>
        <taxon>Clitellata</taxon>
        <taxon>Hirudinea</taxon>
        <taxon>Rhynchobdellida</taxon>
        <taxon>Glossiphoniidae</taxon>
        <taxon>Helobdella</taxon>
    </lineage>
</organism>
<dbReference type="OrthoDB" id="7433202at2759"/>
<dbReference type="KEGG" id="hro:HELRODRAFT_164125"/>
<dbReference type="RefSeq" id="XP_009027400.1">
    <property type="nucleotide sequence ID" value="XM_009029152.1"/>
</dbReference>
<dbReference type="GeneID" id="20200389"/>
<reference evidence="1 3" key="2">
    <citation type="journal article" date="2013" name="Nature">
        <title>Insights into bilaterian evolution from three spiralian genomes.</title>
        <authorList>
            <person name="Simakov O."/>
            <person name="Marletaz F."/>
            <person name="Cho S.J."/>
            <person name="Edsinger-Gonzales E."/>
            <person name="Havlak P."/>
            <person name="Hellsten U."/>
            <person name="Kuo D.H."/>
            <person name="Larsson T."/>
            <person name="Lv J."/>
            <person name="Arendt D."/>
            <person name="Savage R."/>
            <person name="Osoegawa K."/>
            <person name="de Jong P."/>
            <person name="Grimwood J."/>
            <person name="Chapman J.A."/>
            <person name="Shapiro H."/>
            <person name="Aerts A."/>
            <person name="Otillar R.P."/>
            <person name="Terry A.Y."/>
            <person name="Boore J.L."/>
            <person name="Grigoriev I.V."/>
            <person name="Lindberg D.R."/>
            <person name="Seaver E.C."/>
            <person name="Weisblat D.A."/>
            <person name="Putnam N.H."/>
            <person name="Rokhsar D.S."/>
        </authorList>
    </citation>
    <scope>NUCLEOTIDE SEQUENCE</scope>
</reference>